<dbReference type="EMBL" id="LDJI01000021">
    <property type="protein sequence ID" value="KRG63626.1"/>
    <property type="molecule type" value="Genomic_DNA"/>
</dbReference>
<dbReference type="Proteomes" id="UP000050864">
    <property type="component" value="Unassembled WGS sequence"/>
</dbReference>
<comment type="caution">
    <text evidence="2">The sequence shown here is derived from an EMBL/GenBank/DDBJ whole genome shotgun (WGS) entry which is preliminary data.</text>
</comment>
<dbReference type="STRING" id="405444.ABB26_11440"/>
<name>A0A0R0CAT5_9GAMM</name>
<gene>
    <name evidence="2" type="ORF">ABB26_11440</name>
</gene>
<keyword evidence="3" id="KW-1185">Reference proteome</keyword>
<evidence type="ECO:0000313" key="2">
    <source>
        <dbReference type="EMBL" id="KRG63626.1"/>
    </source>
</evidence>
<dbReference type="Pfam" id="PF14258">
    <property type="entry name" value="DUF4350"/>
    <property type="match status" value="1"/>
</dbReference>
<organism evidence="2 3">
    <name type="scientific">Stenotrophomonas humi</name>
    <dbReference type="NCBI Taxonomy" id="405444"/>
    <lineage>
        <taxon>Bacteria</taxon>
        <taxon>Pseudomonadati</taxon>
        <taxon>Pseudomonadota</taxon>
        <taxon>Gammaproteobacteria</taxon>
        <taxon>Lysobacterales</taxon>
        <taxon>Lysobacteraceae</taxon>
        <taxon>Stenotrophomonas</taxon>
    </lineage>
</organism>
<evidence type="ECO:0000259" key="1">
    <source>
        <dbReference type="Pfam" id="PF14258"/>
    </source>
</evidence>
<dbReference type="AlphaFoldDB" id="A0A0R0CAT5"/>
<accession>A0A0R0CAT5</accession>
<reference evidence="2 3" key="1">
    <citation type="submission" date="2015-05" db="EMBL/GenBank/DDBJ databases">
        <title>Genome sequencing and analysis of members of genus Stenotrophomonas.</title>
        <authorList>
            <person name="Patil P.P."/>
            <person name="Midha S."/>
            <person name="Patil P.B."/>
        </authorList>
    </citation>
    <scope>NUCLEOTIDE SEQUENCE [LARGE SCALE GENOMIC DNA]</scope>
    <source>
        <strain evidence="2 3">DSM 18929</strain>
    </source>
</reference>
<dbReference type="RefSeq" id="WP_057634401.1">
    <property type="nucleotide sequence ID" value="NZ_LDJI01000021.1"/>
</dbReference>
<feature type="domain" description="DUF4350" evidence="1">
    <location>
        <begin position="47"/>
        <end position="208"/>
    </location>
</feature>
<sequence>MSQRLRYSLIALAALLLCGVVVALFLHNYERGSEDITLPAYGEPTYNPLFALRETIRRDGGKAESRRQLDLPAMRLQPGDTVLMLDDPRLLTPSQVNGLLDWVEFGGHLVLRAQAPDEDLDAEGNGLLQRLGVVGHDGFAQCLTWQVPGQESHQEFCGGNRFTLDGTTRVEHRWGDSSGDKTTAWARLRYGAGRVDVLGDMDFLLNGAGPGDTGLRDLPHRDLARLVLAPNYGKGTFHLIYAMEMPSLWKTVIKRGWPIWLPLLLALLAWLWARSQRFGALLPSPREERRSLLEHVRASGELLHRYGKTPLLYDAVRQSFLARLRRRSPMAAALTGEAQVQAIADHLQWPISRVQSAMQVPPSRDDTALRERIRLLIQMRNQL</sequence>
<proteinExistence type="predicted"/>
<protein>
    <recommendedName>
        <fullName evidence="1">DUF4350 domain-containing protein</fullName>
    </recommendedName>
</protein>
<dbReference type="OrthoDB" id="6638317at2"/>
<dbReference type="PATRIC" id="fig|405444.3.peg.1375"/>
<dbReference type="InterPro" id="IPR025646">
    <property type="entry name" value="DUF4350"/>
</dbReference>
<evidence type="ECO:0000313" key="3">
    <source>
        <dbReference type="Proteomes" id="UP000050864"/>
    </source>
</evidence>